<dbReference type="EMBL" id="CM037018">
    <property type="protein sequence ID" value="KAH7673710.1"/>
    <property type="molecule type" value="Genomic_DNA"/>
</dbReference>
<gene>
    <name evidence="1" type="ORF">IHE45_08G025200</name>
</gene>
<proteinExistence type="predicted"/>
<name>A0ACB7VHI9_DIOAL</name>
<reference evidence="2" key="1">
    <citation type="journal article" date="2022" name="Nat. Commun.">
        <title>Chromosome evolution and the genetic basis of agronomically important traits in greater yam.</title>
        <authorList>
            <person name="Bredeson J.V."/>
            <person name="Lyons J.B."/>
            <person name="Oniyinde I.O."/>
            <person name="Okereke N.R."/>
            <person name="Kolade O."/>
            <person name="Nnabue I."/>
            <person name="Nwadili C.O."/>
            <person name="Hribova E."/>
            <person name="Parker M."/>
            <person name="Nwogha J."/>
            <person name="Shu S."/>
            <person name="Carlson J."/>
            <person name="Kariba R."/>
            <person name="Muthemba S."/>
            <person name="Knop K."/>
            <person name="Barton G.J."/>
            <person name="Sherwood A.V."/>
            <person name="Lopez-Montes A."/>
            <person name="Asiedu R."/>
            <person name="Jamnadass R."/>
            <person name="Muchugi A."/>
            <person name="Goodstein D."/>
            <person name="Egesi C.N."/>
            <person name="Featherston J."/>
            <person name="Asfaw A."/>
            <person name="Simpson G.G."/>
            <person name="Dolezel J."/>
            <person name="Hendre P.S."/>
            <person name="Van Deynze A."/>
            <person name="Kumar P.L."/>
            <person name="Obidiegwu J.E."/>
            <person name="Bhattacharjee R."/>
            <person name="Rokhsar D.S."/>
        </authorList>
    </citation>
    <scope>NUCLEOTIDE SEQUENCE [LARGE SCALE GENOMIC DNA]</scope>
    <source>
        <strain evidence="2">cv. TDa95/00328</strain>
    </source>
</reference>
<sequence>MKNTSTTTLYLFLLLISTTLLLGPGTAAVTCGIVAAKAAPCLGFVTGKVAKVPAACCSGLWQLAHSAFTVTDRRAICTCLKNAVKAFPGVKEQYLSQVPKACHILVPFPVSLNTNCNQ</sequence>
<organism evidence="1 2">
    <name type="scientific">Dioscorea alata</name>
    <name type="common">Purple yam</name>
    <dbReference type="NCBI Taxonomy" id="55571"/>
    <lineage>
        <taxon>Eukaryota</taxon>
        <taxon>Viridiplantae</taxon>
        <taxon>Streptophyta</taxon>
        <taxon>Embryophyta</taxon>
        <taxon>Tracheophyta</taxon>
        <taxon>Spermatophyta</taxon>
        <taxon>Magnoliopsida</taxon>
        <taxon>Liliopsida</taxon>
        <taxon>Dioscoreales</taxon>
        <taxon>Dioscoreaceae</taxon>
        <taxon>Dioscorea</taxon>
    </lineage>
</organism>
<accession>A0ACB7VHI9</accession>
<keyword evidence="2" id="KW-1185">Reference proteome</keyword>
<evidence type="ECO:0000313" key="2">
    <source>
        <dbReference type="Proteomes" id="UP000827976"/>
    </source>
</evidence>
<dbReference type="Proteomes" id="UP000827976">
    <property type="component" value="Chromosome 8"/>
</dbReference>
<protein>
    <submittedName>
        <fullName evidence="1">Plant non-specific lipid-transfer protein/Par allergen protein</fullName>
    </submittedName>
</protein>
<comment type="caution">
    <text evidence="1">The sequence shown here is derived from an EMBL/GenBank/DDBJ whole genome shotgun (WGS) entry which is preliminary data.</text>
</comment>
<evidence type="ECO:0000313" key="1">
    <source>
        <dbReference type="EMBL" id="KAH7673710.1"/>
    </source>
</evidence>